<evidence type="ECO:0000313" key="3">
    <source>
        <dbReference type="Proteomes" id="UP000671119"/>
    </source>
</evidence>
<reference evidence="2 3" key="1">
    <citation type="submission" date="2021-03" db="EMBL/GenBank/DDBJ databases">
        <title>Whole Genome Sequencing of Mycobacterium tuberculosis clinical isolates from Arunachal Pradesh, India.</title>
        <authorList>
            <person name="Singh S."/>
            <person name="Mudliar S.R."/>
            <person name="Kulsum U."/>
            <person name="Rufai S.B."/>
            <person name="Singh P.K."/>
            <person name="Umpo M."/>
            <person name="Nyori M."/>
        </authorList>
    </citation>
    <scope>NUCLEOTIDE SEQUENCE [LARGE SCALE GENOMIC DNA]</scope>
    <source>
        <strain evidence="2 3">OMICS/BPL/0142/20/SP</strain>
    </source>
</reference>
<gene>
    <name evidence="2" type="ORF">J8J21_21795</name>
</gene>
<dbReference type="Pfam" id="PF00561">
    <property type="entry name" value="Abhydrolase_1"/>
    <property type="match status" value="1"/>
</dbReference>
<dbReference type="SUPFAM" id="SSF53474">
    <property type="entry name" value="alpha/beta-Hydrolases"/>
    <property type="match status" value="1"/>
</dbReference>
<dbReference type="EMBL" id="JAGIZI010000416">
    <property type="protein sequence ID" value="MBP0685680.1"/>
    <property type="molecule type" value="Genomic_DNA"/>
</dbReference>
<evidence type="ECO:0000313" key="2">
    <source>
        <dbReference type="EMBL" id="MBP0685680.1"/>
    </source>
</evidence>
<name>A0ABD4Q4Y5_MYCTX</name>
<feature type="non-terminal residue" evidence="2">
    <location>
        <position position="84"/>
    </location>
</feature>
<comment type="caution">
    <text evidence="2">The sequence shown here is derived from an EMBL/GenBank/DDBJ whole genome shotgun (WGS) entry which is preliminary data.</text>
</comment>
<protein>
    <submittedName>
        <fullName evidence="2">Alpha/beta hydrolase</fullName>
    </submittedName>
</protein>
<sequence length="84" mass="9057">VLNLLDALHIPRANLAGFDWGARSADIVAALWPERVKSLVSVSGSLIGSQAAGKTPLPPQAVLQWGYQFYFAPDRGQAGYARYT</sequence>
<dbReference type="InterPro" id="IPR000073">
    <property type="entry name" value="AB_hydrolase_1"/>
</dbReference>
<evidence type="ECO:0000259" key="1">
    <source>
        <dbReference type="Pfam" id="PF00561"/>
    </source>
</evidence>
<organism evidence="2 3">
    <name type="scientific">Mycobacterium tuberculosis</name>
    <dbReference type="NCBI Taxonomy" id="1773"/>
    <lineage>
        <taxon>Bacteria</taxon>
        <taxon>Bacillati</taxon>
        <taxon>Actinomycetota</taxon>
        <taxon>Actinomycetes</taxon>
        <taxon>Mycobacteriales</taxon>
        <taxon>Mycobacteriaceae</taxon>
        <taxon>Mycobacterium</taxon>
        <taxon>Mycobacterium tuberculosis complex</taxon>
    </lineage>
</organism>
<keyword evidence="2" id="KW-0378">Hydrolase</keyword>
<dbReference type="Proteomes" id="UP000671119">
    <property type="component" value="Unassembled WGS sequence"/>
</dbReference>
<feature type="non-terminal residue" evidence="2">
    <location>
        <position position="1"/>
    </location>
</feature>
<feature type="domain" description="AB hydrolase-1" evidence="1">
    <location>
        <begin position="3"/>
        <end position="71"/>
    </location>
</feature>
<accession>A0ABD4Q4Y5</accession>
<dbReference type="RefSeq" id="WP_209925409.1">
    <property type="nucleotide sequence ID" value="NZ_JAGIZI010000416.1"/>
</dbReference>
<proteinExistence type="predicted"/>
<dbReference type="GO" id="GO:0016787">
    <property type="term" value="F:hydrolase activity"/>
    <property type="evidence" value="ECO:0007669"/>
    <property type="project" value="UniProtKB-KW"/>
</dbReference>
<dbReference type="Gene3D" id="3.40.50.1820">
    <property type="entry name" value="alpha/beta hydrolase"/>
    <property type="match status" value="1"/>
</dbReference>
<dbReference type="AlphaFoldDB" id="A0ABD4Q4Y5"/>
<dbReference type="InterPro" id="IPR029058">
    <property type="entry name" value="AB_hydrolase_fold"/>
</dbReference>